<comment type="caution">
    <text evidence="8">The sequence shown here is derived from an EMBL/GenBank/DDBJ whole genome shotgun (WGS) entry which is preliminary data.</text>
</comment>
<dbReference type="PROSITE" id="PS50048">
    <property type="entry name" value="ZN2_CY6_FUNGAL_2"/>
    <property type="match status" value="1"/>
</dbReference>
<evidence type="ECO:0000313" key="8">
    <source>
        <dbReference type="EMBL" id="CAI6342572.1"/>
    </source>
</evidence>
<organism evidence="8 9">
    <name type="scientific">Periconia digitata</name>
    <dbReference type="NCBI Taxonomy" id="1303443"/>
    <lineage>
        <taxon>Eukaryota</taxon>
        <taxon>Fungi</taxon>
        <taxon>Dikarya</taxon>
        <taxon>Ascomycota</taxon>
        <taxon>Pezizomycotina</taxon>
        <taxon>Dothideomycetes</taxon>
        <taxon>Pleosporomycetidae</taxon>
        <taxon>Pleosporales</taxon>
        <taxon>Massarineae</taxon>
        <taxon>Periconiaceae</taxon>
        <taxon>Periconia</taxon>
    </lineage>
</organism>
<dbReference type="GO" id="GO:0008270">
    <property type="term" value="F:zinc ion binding"/>
    <property type="evidence" value="ECO:0007669"/>
    <property type="project" value="InterPro"/>
</dbReference>
<evidence type="ECO:0000256" key="1">
    <source>
        <dbReference type="ARBA" id="ARBA00004123"/>
    </source>
</evidence>
<dbReference type="InterPro" id="IPR001138">
    <property type="entry name" value="Zn2Cys6_DnaBD"/>
</dbReference>
<dbReference type="CDD" id="cd12148">
    <property type="entry name" value="fungal_TF_MHR"/>
    <property type="match status" value="1"/>
</dbReference>
<dbReference type="OrthoDB" id="2399539at2759"/>
<keyword evidence="2" id="KW-0479">Metal-binding</keyword>
<dbReference type="AlphaFoldDB" id="A0A9W4UXJ7"/>
<dbReference type="SUPFAM" id="SSF57701">
    <property type="entry name" value="Zn2/Cys6 DNA-binding domain"/>
    <property type="match status" value="1"/>
</dbReference>
<evidence type="ECO:0000256" key="5">
    <source>
        <dbReference type="ARBA" id="ARBA00023242"/>
    </source>
</evidence>
<evidence type="ECO:0000313" key="9">
    <source>
        <dbReference type="Proteomes" id="UP001152607"/>
    </source>
</evidence>
<dbReference type="Proteomes" id="UP001152607">
    <property type="component" value="Unassembled WGS sequence"/>
</dbReference>
<evidence type="ECO:0000256" key="2">
    <source>
        <dbReference type="ARBA" id="ARBA00022723"/>
    </source>
</evidence>
<keyword evidence="3" id="KW-0805">Transcription regulation</keyword>
<dbReference type="InterPro" id="IPR036864">
    <property type="entry name" value="Zn2-C6_fun-type_DNA-bd_sf"/>
</dbReference>
<dbReference type="PANTHER" id="PTHR47338:SF28">
    <property type="entry name" value="C6 TRANSCRIPTION FACTOR"/>
    <property type="match status" value="1"/>
</dbReference>
<dbReference type="PANTHER" id="PTHR47338">
    <property type="entry name" value="ZN(II)2CYS6 TRANSCRIPTION FACTOR (EUROFUNG)-RELATED"/>
    <property type="match status" value="1"/>
</dbReference>
<dbReference type="SMART" id="SM00066">
    <property type="entry name" value="GAL4"/>
    <property type="match status" value="1"/>
</dbReference>
<dbReference type="GO" id="GO:0003677">
    <property type="term" value="F:DNA binding"/>
    <property type="evidence" value="ECO:0007669"/>
    <property type="project" value="InterPro"/>
</dbReference>
<evidence type="ECO:0000256" key="4">
    <source>
        <dbReference type="ARBA" id="ARBA00023163"/>
    </source>
</evidence>
<dbReference type="InterPro" id="IPR050815">
    <property type="entry name" value="TF_fung"/>
</dbReference>
<keyword evidence="4" id="KW-0804">Transcription</keyword>
<feature type="domain" description="Zn(2)-C6 fungal-type" evidence="7">
    <location>
        <begin position="30"/>
        <end position="60"/>
    </location>
</feature>
<dbReference type="PROSITE" id="PS00463">
    <property type="entry name" value="ZN2_CY6_FUNGAL_1"/>
    <property type="match status" value="1"/>
</dbReference>
<keyword evidence="9" id="KW-1185">Reference proteome</keyword>
<protein>
    <recommendedName>
        <fullName evidence="7">Zn(2)-C6 fungal-type domain-containing protein</fullName>
    </recommendedName>
</protein>
<dbReference type="GO" id="GO:0000981">
    <property type="term" value="F:DNA-binding transcription factor activity, RNA polymerase II-specific"/>
    <property type="evidence" value="ECO:0007669"/>
    <property type="project" value="InterPro"/>
</dbReference>
<feature type="region of interest" description="Disordered" evidence="6">
    <location>
        <begin position="129"/>
        <end position="175"/>
    </location>
</feature>
<keyword evidence="5" id="KW-0539">Nucleus</keyword>
<reference evidence="8" key="1">
    <citation type="submission" date="2023-01" db="EMBL/GenBank/DDBJ databases">
        <authorList>
            <person name="Van Ghelder C."/>
            <person name="Rancurel C."/>
        </authorList>
    </citation>
    <scope>NUCLEOTIDE SEQUENCE</scope>
    <source>
        <strain evidence="8">CNCM I-4278</strain>
    </source>
</reference>
<dbReference type="Pfam" id="PF00172">
    <property type="entry name" value="Zn_clus"/>
    <property type="match status" value="1"/>
</dbReference>
<sequence length="728" mass="81690">MMPTIPLSEVASPARDSNDSSVISRKQVVACQRCKLRKARCDRQLPKCERCRDAGVLCEYARTRRPPGFPVGHRQLLEDKIRRLEGEITRLNQGNGLENTSGQDNTSPLAINPCTSIATMNSAVPQANITHSGTCLPQDREDSQDPDEAPSNLGQDSDSADDSPSWREQPPTSTVARTRRIKELKPPDDLVLSLTSLYFHHIHHWLPFLDVRHIFGDHVAVGEPSLITYALFGATLQYSQDPRLTQSSRDAFWKYCKRTIMVEALEEPSYHTLEALAVLALDISGLTNGPQAWGVLAVVVKMAEQLDVGGSKHALRASTATEEALRSSVADMSAIPKLFWAIYAIDCYVAITTRHASSLSSQAIRNWFPFRSALWNLQRTPLDGISNSDMDQTNPDSSSSGLVAAPTAQVIFSYQLELLDICKSLHSLYIEFVRFETSSETPPDGWIQSVTDWSHTMETWFTQLPSILRISIDETTIDLQQQRRISPLIASLNIYYYALRIYLHGLGDFMTHQPQRDGTHFASFADDNRLQCVKSLEKMTGIAGMLLPKGPYADKLGWPIAWALWVGGRYCLASRYRNRPLAPHYFKRVINALRGLSRYWQVASHYLRLLHISQSELITLGTPGNQKAPSDLLLSVVDWRVASSEVEDMGRVDPILCSSGLAPLEKGIDYINMQMMLAGPAMGVTHSHNSYNEIMREPVTDWFPLSSWRQEQEEIQQTISESHNLNHM</sequence>
<gene>
    <name evidence="8" type="ORF">PDIGIT_LOCUS15782</name>
</gene>
<name>A0A9W4UXJ7_9PLEO</name>
<dbReference type="Gene3D" id="4.10.240.10">
    <property type="entry name" value="Zn(2)-C6 fungal-type DNA-binding domain"/>
    <property type="match status" value="1"/>
</dbReference>
<evidence type="ECO:0000256" key="3">
    <source>
        <dbReference type="ARBA" id="ARBA00023015"/>
    </source>
</evidence>
<dbReference type="EMBL" id="CAOQHR010000013">
    <property type="protein sequence ID" value="CAI6342572.1"/>
    <property type="molecule type" value="Genomic_DNA"/>
</dbReference>
<dbReference type="Pfam" id="PF04082">
    <property type="entry name" value="Fungal_trans"/>
    <property type="match status" value="1"/>
</dbReference>
<dbReference type="GO" id="GO:0005634">
    <property type="term" value="C:nucleus"/>
    <property type="evidence" value="ECO:0007669"/>
    <property type="project" value="UniProtKB-SubCell"/>
</dbReference>
<dbReference type="GO" id="GO:0006351">
    <property type="term" value="P:DNA-templated transcription"/>
    <property type="evidence" value="ECO:0007669"/>
    <property type="project" value="InterPro"/>
</dbReference>
<evidence type="ECO:0000259" key="7">
    <source>
        <dbReference type="PROSITE" id="PS50048"/>
    </source>
</evidence>
<dbReference type="CDD" id="cd00067">
    <property type="entry name" value="GAL4"/>
    <property type="match status" value="1"/>
</dbReference>
<accession>A0A9W4UXJ7</accession>
<proteinExistence type="predicted"/>
<dbReference type="InterPro" id="IPR007219">
    <property type="entry name" value="XnlR_reg_dom"/>
</dbReference>
<evidence type="ECO:0000256" key="6">
    <source>
        <dbReference type="SAM" id="MobiDB-lite"/>
    </source>
</evidence>
<comment type="subcellular location">
    <subcellularLocation>
        <location evidence="1">Nucleus</location>
    </subcellularLocation>
</comment>